<sequence>MKRSAAGRHMTEIQRHEPLAGQLAHTKMLPPHAPASPSSEGHRLKDALSDFVSSSRSWRQGRLAFARRTTVALWILVAIGAGSCVGLVLVLRDPEACRGLPCSVATFGGQPQLTLALVAAGTAALLTTAVFTRGLTRAGANGLWLVIPAAGLTLASVSGILLVVLAAVVIMFAAMLVLVLVFAFFADHT</sequence>
<protein>
    <submittedName>
        <fullName evidence="2">Uncharacterized protein</fullName>
    </submittedName>
</protein>
<keyword evidence="3" id="KW-1185">Reference proteome</keyword>
<keyword evidence="1" id="KW-0472">Membrane</keyword>
<dbReference type="EMBL" id="SLWN01000025">
    <property type="protein sequence ID" value="TCO13875.1"/>
    <property type="molecule type" value="Genomic_DNA"/>
</dbReference>
<keyword evidence="1" id="KW-1133">Transmembrane helix</keyword>
<comment type="caution">
    <text evidence="2">The sequence shown here is derived from an EMBL/GenBank/DDBJ whole genome shotgun (WGS) entry which is preliminary data.</text>
</comment>
<feature type="transmembrane region" description="Helical" evidence="1">
    <location>
        <begin position="111"/>
        <end position="131"/>
    </location>
</feature>
<name>A0A4R2GU77_9ACTN</name>
<feature type="transmembrane region" description="Helical" evidence="1">
    <location>
        <begin position="168"/>
        <end position="186"/>
    </location>
</feature>
<organism evidence="2 3">
    <name type="scientific">Kribbella steppae</name>
    <dbReference type="NCBI Taxonomy" id="2512223"/>
    <lineage>
        <taxon>Bacteria</taxon>
        <taxon>Bacillati</taxon>
        <taxon>Actinomycetota</taxon>
        <taxon>Actinomycetes</taxon>
        <taxon>Propionibacteriales</taxon>
        <taxon>Kribbellaceae</taxon>
        <taxon>Kribbella</taxon>
    </lineage>
</organism>
<evidence type="ECO:0000313" key="2">
    <source>
        <dbReference type="EMBL" id="TCO13875.1"/>
    </source>
</evidence>
<accession>A0A4R2GU77</accession>
<evidence type="ECO:0000256" key="1">
    <source>
        <dbReference type="SAM" id="Phobius"/>
    </source>
</evidence>
<gene>
    <name evidence="2" type="ORF">EV652_12535</name>
</gene>
<feature type="transmembrane region" description="Helical" evidence="1">
    <location>
        <begin position="71"/>
        <end position="91"/>
    </location>
</feature>
<reference evidence="2 3" key="1">
    <citation type="journal article" date="2015" name="Stand. Genomic Sci.">
        <title>Genomic Encyclopedia of Bacterial and Archaeal Type Strains, Phase III: the genomes of soil and plant-associated and newly described type strains.</title>
        <authorList>
            <person name="Whitman W.B."/>
            <person name="Woyke T."/>
            <person name="Klenk H.P."/>
            <person name="Zhou Y."/>
            <person name="Lilburn T.G."/>
            <person name="Beck B.J."/>
            <person name="De Vos P."/>
            <person name="Vandamme P."/>
            <person name="Eisen J.A."/>
            <person name="Garrity G."/>
            <person name="Hugenholtz P."/>
            <person name="Kyrpides N.C."/>
        </authorList>
    </citation>
    <scope>NUCLEOTIDE SEQUENCE [LARGE SCALE GENOMIC DNA]</scope>
    <source>
        <strain evidence="2 3">VKM Ac-2572</strain>
    </source>
</reference>
<dbReference type="AlphaFoldDB" id="A0A4R2GU77"/>
<dbReference type="RefSeq" id="WP_132216603.1">
    <property type="nucleotide sequence ID" value="NZ_SLWN01000025.1"/>
</dbReference>
<proteinExistence type="predicted"/>
<dbReference type="Proteomes" id="UP000294508">
    <property type="component" value="Unassembled WGS sequence"/>
</dbReference>
<keyword evidence="1" id="KW-0812">Transmembrane</keyword>
<feature type="transmembrane region" description="Helical" evidence="1">
    <location>
        <begin position="143"/>
        <end position="162"/>
    </location>
</feature>
<evidence type="ECO:0000313" key="3">
    <source>
        <dbReference type="Proteomes" id="UP000294508"/>
    </source>
</evidence>